<feature type="binding site" evidence="14">
    <location>
        <position position="44"/>
    </location>
    <ligand>
        <name>L-threonine</name>
        <dbReference type="ChEBI" id="CHEBI:57926"/>
    </ligand>
</feature>
<dbReference type="GO" id="GO:0008033">
    <property type="term" value="P:tRNA processing"/>
    <property type="evidence" value="ECO:0007669"/>
    <property type="project" value="UniProtKB-KW"/>
</dbReference>
<feature type="binding site" evidence="14">
    <location>
        <position position="238"/>
    </location>
    <ligand>
        <name>ATP</name>
        <dbReference type="ChEBI" id="CHEBI:30616"/>
    </ligand>
</feature>
<keyword evidence="18" id="KW-1185">Reference proteome</keyword>
<proteinExistence type="inferred from homology"/>
<organism evidence="17 18">
    <name type="scientific">Jannaschia pohangensis</name>
    <dbReference type="NCBI Taxonomy" id="390807"/>
    <lineage>
        <taxon>Bacteria</taxon>
        <taxon>Pseudomonadati</taxon>
        <taxon>Pseudomonadota</taxon>
        <taxon>Alphaproteobacteria</taxon>
        <taxon>Rhodobacterales</taxon>
        <taxon>Roseobacteraceae</taxon>
        <taxon>Jannaschia</taxon>
    </lineage>
</organism>
<keyword evidence="9 13" id="KW-0547">Nucleotide-binding</keyword>
<evidence type="ECO:0000256" key="13">
    <source>
        <dbReference type="PIRNR" id="PIRNR004930"/>
    </source>
</evidence>
<evidence type="ECO:0000256" key="4">
    <source>
        <dbReference type="ARBA" id="ARBA00015492"/>
    </source>
</evidence>
<evidence type="ECO:0000256" key="1">
    <source>
        <dbReference type="ARBA" id="ARBA00004496"/>
    </source>
</evidence>
<dbReference type="PROSITE" id="PS51163">
    <property type="entry name" value="YRDC"/>
    <property type="match status" value="1"/>
</dbReference>
<dbReference type="Gene3D" id="3.40.50.11030">
    <property type="entry name" value="Threonylcarbamoyl-AMP synthase, C-terminal domain"/>
    <property type="match status" value="1"/>
</dbReference>
<feature type="binding site" evidence="14">
    <location>
        <position position="203"/>
    </location>
    <ligand>
        <name>ATP</name>
        <dbReference type="ChEBI" id="CHEBI:30616"/>
    </ligand>
</feature>
<feature type="binding site" evidence="14">
    <location>
        <position position="191"/>
    </location>
    <ligand>
        <name>L-threonine</name>
        <dbReference type="ChEBI" id="CHEBI:57926"/>
    </ligand>
</feature>
<dbReference type="FunFam" id="3.90.870.10:FF:000009">
    <property type="entry name" value="Threonylcarbamoyl-AMP synthase, putative"/>
    <property type="match status" value="1"/>
</dbReference>
<evidence type="ECO:0000256" key="8">
    <source>
        <dbReference type="ARBA" id="ARBA00022695"/>
    </source>
</evidence>
<dbReference type="InterPro" id="IPR017945">
    <property type="entry name" value="DHBP_synth_RibB-like_a/b_dom"/>
</dbReference>
<comment type="subcellular location">
    <subcellularLocation>
        <location evidence="1 13">Cytoplasm</location>
    </subcellularLocation>
</comment>
<comment type="catalytic activity">
    <reaction evidence="12 13">
        <text>L-threonine + hydrogencarbonate + ATP = L-threonylcarbamoyladenylate + diphosphate + H2O</text>
        <dbReference type="Rhea" id="RHEA:36407"/>
        <dbReference type="ChEBI" id="CHEBI:15377"/>
        <dbReference type="ChEBI" id="CHEBI:17544"/>
        <dbReference type="ChEBI" id="CHEBI:30616"/>
        <dbReference type="ChEBI" id="CHEBI:33019"/>
        <dbReference type="ChEBI" id="CHEBI:57926"/>
        <dbReference type="ChEBI" id="CHEBI:73682"/>
        <dbReference type="EC" id="2.7.7.87"/>
    </reaction>
</comment>
<dbReference type="GO" id="GO:0005524">
    <property type="term" value="F:ATP binding"/>
    <property type="evidence" value="ECO:0007669"/>
    <property type="project" value="UniProtKB-UniRule"/>
</dbReference>
<evidence type="ECO:0000256" key="12">
    <source>
        <dbReference type="ARBA" id="ARBA00048366"/>
    </source>
</evidence>
<evidence type="ECO:0000256" key="14">
    <source>
        <dbReference type="PIRSR" id="PIRSR004930-1"/>
    </source>
</evidence>
<evidence type="ECO:0000256" key="6">
    <source>
        <dbReference type="ARBA" id="ARBA00022679"/>
    </source>
</evidence>
<protein>
    <recommendedName>
        <fullName evidence="4 13">Threonylcarbamoyl-AMP synthase</fullName>
        <shortName evidence="13">TC-AMP synthase</shortName>
        <ecNumber evidence="3 13">2.7.7.87</ecNumber>
    </recommendedName>
    <alternativeName>
        <fullName evidence="11 13">L-threonylcarbamoyladenylate synthase</fullName>
    </alternativeName>
</protein>
<dbReference type="GO" id="GO:0000049">
    <property type="term" value="F:tRNA binding"/>
    <property type="evidence" value="ECO:0007669"/>
    <property type="project" value="TreeGrafter"/>
</dbReference>
<feature type="binding site" evidence="14">
    <location>
        <position position="76"/>
    </location>
    <ligand>
        <name>L-threonine</name>
        <dbReference type="ChEBI" id="CHEBI:57926"/>
    </ligand>
</feature>
<feature type="binding site" evidence="14">
    <location>
        <position position="161"/>
    </location>
    <ligand>
        <name>ATP</name>
        <dbReference type="ChEBI" id="CHEBI:30616"/>
    </ligand>
</feature>
<dbReference type="InterPro" id="IPR038385">
    <property type="entry name" value="Sua5/YwlC_C"/>
</dbReference>
<dbReference type="PANTHER" id="PTHR17490">
    <property type="entry name" value="SUA5"/>
    <property type="match status" value="1"/>
</dbReference>
<dbReference type="Gene3D" id="3.90.870.10">
    <property type="entry name" value="DHBP synthase"/>
    <property type="match status" value="1"/>
</dbReference>
<feature type="binding site" evidence="14">
    <location>
        <position position="71"/>
    </location>
    <ligand>
        <name>ATP</name>
        <dbReference type="ChEBI" id="CHEBI:30616"/>
    </ligand>
</feature>
<dbReference type="STRING" id="390807.SAMN04488095_2037"/>
<dbReference type="RefSeq" id="WP_092779835.1">
    <property type="nucleotide sequence ID" value="NZ_FORA01000002.1"/>
</dbReference>
<dbReference type="GO" id="GO:0005737">
    <property type="term" value="C:cytoplasm"/>
    <property type="evidence" value="ECO:0007669"/>
    <property type="project" value="UniProtKB-SubCell"/>
</dbReference>
<accession>A0A1I3N2L8</accession>
<dbReference type="PIRSF" id="PIRSF004930">
    <property type="entry name" value="Tln_factor_SUA5"/>
    <property type="match status" value="1"/>
</dbReference>
<evidence type="ECO:0000256" key="3">
    <source>
        <dbReference type="ARBA" id="ARBA00012584"/>
    </source>
</evidence>
<dbReference type="GO" id="GO:0061710">
    <property type="term" value="F:L-threonylcarbamoyladenylate synthase"/>
    <property type="evidence" value="ECO:0007669"/>
    <property type="project" value="UniProtKB-EC"/>
</dbReference>
<dbReference type="InterPro" id="IPR006070">
    <property type="entry name" value="Sua5-like_dom"/>
</dbReference>
<feature type="domain" description="YrdC-like" evidence="16">
    <location>
        <begin position="22"/>
        <end position="207"/>
    </location>
</feature>
<keyword evidence="6 13" id="KW-0808">Transferase</keyword>
<feature type="binding site" evidence="14">
    <location>
        <position position="127"/>
    </location>
    <ligand>
        <name>ATP</name>
        <dbReference type="ChEBI" id="CHEBI:30616"/>
    </ligand>
</feature>
<dbReference type="GO" id="GO:0003725">
    <property type="term" value="F:double-stranded RNA binding"/>
    <property type="evidence" value="ECO:0007669"/>
    <property type="project" value="UniProtKB-UniRule"/>
</dbReference>
<dbReference type="Pfam" id="PF03481">
    <property type="entry name" value="Sua5_C"/>
    <property type="match status" value="1"/>
</dbReference>
<evidence type="ECO:0000256" key="11">
    <source>
        <dbReference type="ARBA" id="ARBA00029774"/>
    </source>
</evidence>
<dbReference type="SUPFAM" id="SSF55821">
    <property type="entry name" value="YrdC/RibB"/>
    <property type="match status" value="1"/>
</dbReference>
<evidence type="ECO:0000313" key="18">
    <source>
        <dbReference type="Proteomes" id="UP000199110"/>
    </source>
</evidence>
<comment type="similarity">
    <text evidence="2 13">Belongs to the SUA5 family.</text>
</comment>
<gene>
    <name evidence="17" type="ORF">SAMN04488095_2037</name>
</gene>
<dbReference type="GO" id="GO:0006450">
    <property type="term" value="P:regulation of translational fidelity"/>
    <property type="evidence" value="ECO:0007669"/>
    <property type="project" value="TreeGrafter"/>
</dbReference>
<evidence type="ECO:0000256" key="10">
    <source>
        <dbReference type="ARBA" id="ARBA00022840"/>
    </source>
</evidence>
<evidence type="ECO:0000259" key="16">
    <source>
        <dbReference type="PROSITE" id="PS51163"/>
    </source>
</evidence>
<dbReference type="NCBIfam" id="TIGR00057">
    <property type="entry name" value="L-threonylcarbamoyladenylate synthase"/>
    <property type="match status" value="1"/>
</dbReference>
<dbReference type="InterPro" id="IPR005145">
    <property type="entry name" value="Sua5_C"/>
</dbReference>
<dbReference type="Pfam" id="PF01300">
    <property type="entry name" value="Sua5_yciO_yrdC"/>
    <property type="match status" value="1"/>
</dbReference>
<dbReference type="InterPro" id="IPR050156">
    <property type="entry name" value="TC-AMP_synthase_SUA5"/>
</dbReference>
<dbReference type="OrthoDB" id="9814580at2"/>
<dbReference type="PANTHER" id="PTHR17490:SF16">
    <property type="entry name" value="THREONYLCARBAMOYL-AMP SYNTHASE"/>
    <property type="match status" value="1"/>
</dbReference>
<keyword evidence="7 13" id="KW-0819">tRNA processing</keyword>
<comment type="function">
    <text evidence="13">Required for the formation of a threonylcarbamoyl group on adenosine at position 37 (t(6)A37) in tRNAs that read codons beginning with adenine.</text>
</comment>
<evidence type="ECO:0000256" key="15">
    <source>
        <dbReference type="SAM" id="MobiDB-lite"/>
    </source>
</evidence>
<keyword evidence="5 13" id="KW-0963">Cytoplasm</keyword>
<feature type="binding site" evidence="14">
    <location>
        <position position="153"/>
    </location>
    <ligand>
        <name>ATP</name>
        <dbReference type="ChEBI" id="CHEBI:30616"/>
    </ligand>
</feature>
<dbReference type="EMBL" id="FORA01000002">
    <property type="protein sequence ID" value="SFJ03518.1"/>
    <property type="molecule type" value="Genomic_DNA"/>
</dbReference>
<dbReference type="AlphaFoldDB" id="A0A1I3N2L8"/>
<sequence>MASTETQRHNPSSGSQSEALSADDVDAAADILRRGGLVAFPTETVYGLGADATDGVAVARIFAAKGRPSFNPLIVHVTDVAAACVLARFDPMAEALAQAFWPGPLTLVLPLRDGHGLSPLVTAGLDTVAIRVPAAPLAQRLLQAVGRPVAAPSANPSGRVSPTRAAHVIAGLGDRVDAVLDGGPCGVGLESTILRSDPPTLLREGGLATEAIERITGALARDTTPGKVQAPGQLSSHYAPDLPVRLNVATPDPDAFMIGFGAIAGDVSLSEDGDPVTAAARLFDVLHRADALARTAGKQRIDVAPIPEVGLGRAINDRLRRAAAPRPAK</sequence>
<reference evidence="17 18" key="1">
    <citation type="submission" date="2016-10" db="EMBL/GenBank/DDBJ databases">
        <authorList>
            <person name="de Groot N.N."/>
        </authorList>
    </citation>
    <scope>NUCLEOTIDE SEQUENCE [LARGE SCALE GENOMIC DNA]</scope>
    <source>
        <strain evidence="17 18">DSM 19073</strain>
    </source>
</reference>
<feature type="region of interest" description="Disordered" evidence="15">
    <location>
        <begin position="1"/>
        <end position="21"/>
    </location>
</feature>
<dbReference type="Proteomes" id="UP000199110">
    <property type="component" value="Unassembled WGS sequence"/>
</dbReference>
<keyword evidence="8 13" id="KW-0548">Nucleotidyltransferase</keyword>
<evidence type="ECO:0000256" key="9">
    <source>
        <dbReference type="ARBA" id="ARBA00022741"/>
    </source>
</evidence>
<evidence type="ECO:0000256" key="2">
    <source>
        <dbReference type="ARBA" id="ARBA00007663"/>
    </source>
</evidence>
<keyword evidence="10 13" id="KW-0067">ATP-binding</keyword>
<feature type="binding site" evidence="14">
    <location>
        <position position="151"/>
    </location>
    <ligand>
        <name>L-threonine</name>
        <dbReference type="ChEBI" id="CHEBI:57926"/>
    </ligand>
</feature>
<evidence type="ECO:0000313" key="17">
    <source>
        <dbReference type="EMBL" id="SFJ03518.1"/>
    </source>
</evidence>
<dbReference type="EC" id="2.7.7.87" evidence="3 13"/>
<dbReference type="InterPro" id="IPR010923">
    <property type="entry name" value="T(6)A37_SUA5"/>
</dbReference>
<name>A0A1I3N2L8_9RHOB</name>
<feature type="compositionally biased region" description="Polar residues" evidence="15">
    <location>
        <begin position="1"/>
        <end position="19"/>
    </location>
</feature>
<feature type="binding site" evidence="14">
    <location>
        <position position="131"/>
    </location>
    <ligand>
        <name>L-threonine</name>
        <dbReference type="ChEBI" id="CHEBI:57926"/>
    </ligand>
</feature>
<evidence type="ECO:0000256" key="7">
    <source>
        <dbReference type="ARBA" id="ARBA00022694"/>
    </source>
</evidence>
<evidence type="ECO:0000256" key="5">
    <source>
        <dbReference type="ARBA" id="ARBA00022490"/>
    </source>
</evidence>
<feature type="binding site" evidence="14">
    <location>
        <position position="67"/>
    </location>
    <ligand>
        <name>ATP</name>
        <dbReference type="ChEBI" id="CHEBI:30616"/>
    </ligand>
</feature>